<keyword evidence="6 8" id="KW-1133">Transmembrane helix</keyword>
<evidence type="ECO:0000256" key="4">
    <source>
        <dbReference type="ARBA" id="ARBA00022475"/>
    </source>
</evidence>
<reference evidence="9 10" key="1">
    <citation type="submission" date="2022-06" db="EMBL/GenBank/DDBJ databases">
        <title>Sequencing the genomes of 1000 actinobacteria strains.</title>
        <authorList>
            <person name="Klenk H.-P."/>
        </authorList>
    </citation>
    <scope>NUCLEOTIDE SEQUENCE [LARGE SCALE GENOMIC DNA]</scope>
    <source>
        <strain evidence="9 10">DSM 41656</strain>
    </source>
</reference>
<evidence type="ECO:0000256" key="8">
    <source>
        <dbReference type="SAM" id="Phobius"/>
    </source>
</evidence>
<comment type="caution">
    <text evidence="9">The sequence shown here is derived from an EMBL/GenBank/DDBJ whole genome shotgun (WGS) entry which is preliminary data.</text>
</comment>
<keyword evidence="5 8" id="KW-0812">Transmembrane</keyword>
<feature type="transmembrane region" description="Helical" evidence="8">
    <location>
        <begin position="29"/>
        <end position="47"/>
    </location>
</feature>
<dbReference type="PANTHER" id="PTHR21716:SF53">
    <property type="entry name" value="PERMEASE PERM-RELATED"/>
    <property type="match status" value="1"/>
</dbReference>
<evidence type="ECO:0000256" key="6">
    <source>
        <dbReference type="ARBA" id="ARBA00022989"/>
    </source>
</evidence>
<comment type="subcellular location">
    <subcellularLocation>
        <location evidence="1">Cell membrane</location>
        <topology evidence="1">Multi-pass membrane protein</topology>
    </subcellularLocation>
</comment>
<evidence type="ECO:0000256" key="5">
    <source>
        <dbReference type="ARBA" id="ARBA00022692"/>
    </source>
</evidence>
<accession>A0ABT1J3Z3</accession>
<dbReference type="PANTHER" id="PTHR21716">
    <property type="entry name" value="TRANSMEMBRANE PROTEIN"/>
    <property type="match status" value="1"/>
</dbReference>
<evidence type="ECO:0000313" key="10">
    <source>
        <dbReference type="Proteomes" id="UP001206483"/>
    </source>
</evidence>
<feature type="transmembrane region" description="Helical" evidence="8">
    <location>
        <begin position="53"/>
        <end position="73"/>
    </location>
</feature>
<evidence type="ECO:0000256" key="2">
    <source>
        <dbReference type="ARBA" id="ARBA00009773"/>
    </source>
</evidence>
<proteinExistence type="inferred from homology"/>
<dbReference type="EMBL" id="JAMZDX010000004">
    <property type="protein sequence ID" value="MCP2311879.1"/>
    <property type="molecule type" value="Genomic_DNA"/>
</dbReference>
<dbReference type="Proteomes" id="UP001206483">
    <property type="component" value="Unassembled WGS sequence"/>
</dbReference>
<keyword evidence="10" id="KW-1185">Reference proteome</keyword>
<keyword evidence="3" id="KW-0813">Transport</keyword>
<keyword evidence="4" id="KW-1003">Cell membrane</keyword>
<comment type="similarity">
    <text evidence="2">Belongs to the autoinducer-2 exporter (AI-2E) (TC 2.A.86) family.</text>
</comment>
<dbReference type="InterPro" id="IPR002549">
    <property type="entry name" value="AI-2E-like"/>
</dbReference>
<evidence type="ECO:0000256" key="3">
    <source>
        <dbReference type="ARBA" id="ARBA00022448"/>
    </source>
</evidence>
<evidence type="ECO:0000256" key="7">
    <source>
        <dbReference type="ARBA" id="ARBA00023136"/>
    </source>
</evidence>
<feature type="transmembrane region" description="Helical" evidence="8">
    <location>
        <begin position="329"/>
        <end position="355"/>
    </location>
</feature>
<feature type="transmembrane region" description="Helical" evidence="8">
    <location>
        <begin position="289"/>
        <end position="309"/>
    </location>
</feature>
<feature type="transmembrane region" description="Helical" evidence="8">
    <location>
        <begin position="261"/>
        <end position="282"/>
    </location>
</feature>
<evidence type="ECO:0000256" key="1">
    <source>
        <dbReference type="ARBA" id="ARBA00004651"/>
    </source>
</evidence>
<feature type="transmembrane region" description="Helical" evidence="8">
    <location>
        <begin position="230"/>
        <end position="255"/>
    </location>
</feature>
<evidence type="ECO:0000313" key="9">
    <source>
        <dbReference type="EMBL" id="MCP2311879.1"/>
    </source>
</evidence>
<feature type="transmembrane region" description="Helical" evidence="8">
    <location>
        <begin position="85"/>
        <end position="106"/>
    </location>
</feature>
<protein>
    <submittedName>
        <fullName evidence="9">PurR-regulated permease PerM</fullName>
    </submittedName>
</protein>
<feature type="transmembrane region" description="Helical" evidence="8">
    <location>
        <begin position="171"/>
        <end position="192"/>
    </location>
</feature>
<dbReference type="Pfam" id="PF01594">
    <property type="entry name" value="AI-2E_transport"/>
    <property type="match status" value="1"/>
</dbReference>
<name>A0ABT1J3Z3_9ACTN</name>
<keyword evidence="7 8" id="KW-0472">Membrane</keyword>
<sequence>MVRRRPVATRRSAVPATVLGTAPAGLRRAAVFAFCLIAISAAGYVGYLVVSELTLPVVALFLALVITSVLRPVVDLMARRLPRALAVLIALVGTALVLIGLGVVVGEVVSAESGRLSHEIHGGFGRIEKWLEGAPFHIRHGALADLQNKVTSFVSSHRQQLVSAAVSGASWIVEAAATAALALFCSVFFLHSGERMWAWARRQSGSTGGAGWERAGRTAWQTFAGYTRGLFVVAATNAVLVGVGLVILGVPLAVPLTLLEFFAAFIPLIGSPVALAVASVVALATRGPVIALVVLALIVVIGQIEGHLLHPLVMSWAVRIHPVAIALSVAAGTVLGGVIGAAVAVPVVSVAWAVICELRRRPDEVTEPGGGSG</sequence>
<organism evidence="9 10">
    <name type="scientific">Kitasatospora paracochleata</name>
    <dbReference type="NCBI Taxonomy" id="58354"/>
    <lineage>
        <taxon>Bacteria</taxon>
        <taxon>Bacillati</taxon>
        <taxon>Actinomycetota</taxon>
        <taxon>Actinomycetes</taxon>
        <taxon>Kitasatosporales</taxon>
        <taxon>Streptomycetaceae</taxon>
        <taxon>Kitasatospora</taxon>
    </lineage>
</organism>
<dbReference type="RefSeq" id="WP_253800436.1">
    <property type="nucleotide sequence ID" value="NZ_BAAAUB010000080.1"/>
</dbReference>
<gene>
    <name evidence="9" type="ORF">FHR36_005042</name>
</gene>